<comment type="caution">
    <text evidence="7">The sequence shown here is derived from an EMBL/GenBank/DDBJ whole genome shotgun (WGS) entry which is preliminary data.</text>
</comment>
<protein>
    <submittedName>
        <fullName evidence="7">FAD-binding oxidoreductase</fullName>
    </submittedName>
</protein>
<evidence type="ECO:0000256" key="1">
    <source>
        <dbReference type="ARBA" id="ARBA00001974"/>
    </source>
</evidence>
<evidence type="ECO:0000256" key="3">
    <source>
        <dbReference type="ARBA" id="ARBA00022630"/>
    </source>
</evidence>
<dbReference type="InterPro" id="IPR036318">
    <property type="entry name" value="FAD-bd_PCMH-like_sf"/>
</dbReference>
<dbReference type="InterPro" id="IPR012951">
    <property type="entry name" value="BBE"/>
</dbReference>
<accession>A0ABV5P220</accession>
<dbReference type="InterPro" id="IPR050416">
    <property type="entry name" value="FAD-linked_Oxidoreductase"/>
</dbReference>
<dbReference type="Gene3D" id="3.30.465.10">
    <property type="match status" value="1"/>
</dbReference>
<dbReference type="EMBL" id="JBHMCF010000052">
    <property type="protein sequence ID" value="MFB9476603.1"/>
    <property type="molecule type" value="Genomic_DNA"/>
</dbReference>
<dbReference type="InterPro" id="IPR006094">
    <property type="entry name" value="Oxid_FAD_bind_N"/>
</dbReference>
<dbReference type="PROSITE" id="PS51387">
    <property type="entry name" value="FAD_PCMH"/>
    <property type="match status" value="1"/>
</dbReference>
<proteinExistence type="inferred from homology"/>
<feature type="domain" description="FAD-binding PCMH-type" evidence="6">
    <location>
        <begin position="72"/>
        <end position="252"/>
    </location>
</feature>
<gene>
    <name evidence="7" type="ORF">ACFFR3_44540</name>
</gene>
<dbReference type="Pfam" id="PF08031">
    <property type="entry name" value="BBE"/>
    <property type="match status" value="1"/>
</dbReference>
<dbReference type="PANTHER" id="PTHR42973">
    <property type="entry name" value="BINDING OXIDOREDUCTASE, PUTATIVE (AFU_ORTHOLOGUE AFUA_1G17690)-RELATED"/>
    <property type="match status" value="1"/>
</dbReference>
<sequence>MAQRRGLDRRKFLAGTAAGVGGGIITGGFASSAAAATEPDPAVVARRTSTATTVGPDSPQYPDLVRALNARYTAAPRSVHVVDAPRQVRAIVEQAVSANKRLTVRGGGHCLEDFVYNSDVQMIIDLSNMNRVYYDEARNAIAVESGATLLDVYEKLYQTWGVTVPGGICYSVGMGGHVAGGGWGWLVRRDGLIIDHLYGVEVVTVRASGVVRKVVATREADDPHRDLWWAHTGGGGGNFGVVTRYFFRSPDATGTDPTRLLPRPPSKVLYAVAAWGWDQLNKDRFLQLIQNYANWHVTNAAPTSPTRFLSSFMVLNHVSNGTVVLLTQVDAGAPNAETILNDYLTFMSNGVAQPFISQVRLPWLQAARLTGTTNPLLNDPTLRGEYKSAYMKAAFPQDQAEALYKHLARTDIDNPNLSVQLSPFGGMTAAVQPGDTASVHRGAAFKMLWAANWSDPADDAKNIAWARESYQDTYAATGGVPVPNDVTDGCYVNYPDADLSDPTFNRSTSTWHDLYYKDNYPRLQQVKKKYDPRDFFRHRQSVELPPSKSAG</sequence>
<reference evidence="7 8" key="1">
    <citation type="submission" date="2024-09" db="EMBL/GenBank/DDBJ databases">
        <authorList>
            <person name="Sun Q."/>
            <person name="Mori K."/>
        </authorList>
    </citation>
    <scope>NUCLEOTIDE SEQUENCE [LARGE SCALE GENOMIC DNA]</scope>
    <source>
        <strain evidence="7 8">JCM 3324</strain>
    </source>
</reference>
<evidence type="ECO:0000313" key="8">
    <source>
        <dbReference type="Proteomes" id="UP001589568"/>
    </source>
</evidence>
<evidence type="ECO:0000256" key="5">
    <source>
        <dbReference type="ARBA" id="ARBA00023002"/>
    </source>
</evidence>
<name>A0ABV5P220_9ACTN</name>
<organism evidence="7 8">
    <name type="scientific">Nonomuraea salmonea</name>
    <dbReference type="NCBI Taxonomy" id="46181"/>
    <lineage>
        <taxon>Bacteria</taxon>
        <taxon>Bacillati</taxon>
        <taxon>Actinomycetota</taxon>
        <taxon>Actinomycetes</taxon>
        <taxon>Streptosporangiales</taxon>
        <taxon>Streptosporangiaceae</taxon>
        <taxon>Nonomuraea</taxon>
    </lineage>
</organism>
<dbReference type="InterPro" id="IPR016169">
    <property type="entry name" value="FAD-bd_PCMH_sub2"/>
</dbReference>
<dbReference type="Pfam" id="PF01565">
    <property type="entry name" value="FAD_binding_4"/>
    <property type="match status" value="1"/>
</dbReference>
<evidence type="ECO:0000259" key="6">
    <source>
        <dbReference type="PROSITE" id="PS51387"/>
    </source>
</evidence>
<evidence type="ECO:0000256" key="4">
    <source>
        <dbReference type="ARBA" id="ARBA00022827"/>
    </source>
</evidence>
<dbReference type="Gene3D" id="3.40.462.20">
    <property type="match status" value="1"/>
</dbReference>
<dbReference type="PANTHER" id="PTHR42973:SF39">
    <property type="entry name" value="FAD-BINDING PCMH-TYPE DOMAIN-CONTAINING PROTEIN"/>
    <property type="match status" value="1"/>
</dbReference>
<evidence type="ECO:0000313" key="7">
    <source>
        <dbReference type="EMBL" id="MFB9476603.1"/>
    </source>
</evidence>
<dbReference type="RefSeq" id="WP_379485121.1">
    <property type="nucleotide sequence ID" value="NZ_JBHMCF010000052.1"/>
</dbReference>
<dbReference type="PROSITE" id="PS51318">
    <property type="entry name" value="TAT"/>
    <property type="match status" value="1"/>
</dbReference>
<comment type="cofactor">
    <cofactor evidence="1">
        <name>FAD</name>
        <dbReference type="ChEBI" id="CHEBI:57692"/>
    </cofactor>
</comment>
<dbReference type="InterPro" id="IPR016166">
    <property type="entry name" value="FAD-bd_PCMH"/>
</dbReference>
<dbReference type="SUPFAM" id="SSF56176">
    <property type="entry name" value="FAD-binding/transporter-associated domain-like"/>
    <property type="match status" value="1"/>
</dbReference>
<keyword evidence="4" id="KW-0274">FAD</keyword>
<keyword evidence="5" id="KW-0560">Oxidoreductase</keyword>
<comment type="similarity">
    <text evidence="2">Belongs to the oxygen-dependent FAD-linked oxidoreductase family.</text>
</comment>
<dbReference type="InterPro" id="IPR006311">
    <property type="entry name" value="TAT_signal"/>
</dbReference>
<keyword evidence="8" id="KW-1185">Reference proteome</keyword>
<evidence type="ECO:0000256" key="2">
    <source>
        <dbReference type="ARBA" id="ARBA00005466"/>
    </source>
</evidence>
<keyword evidence="3" id="KW-0285">Flavoprotein</keyword>
<dbReference type="Proteomes" id="UP001589568">
    <property type="component" value="Unassembled WGS sequence"/>
</dbReference>